<evidence type="ECO:0000313" key="1">
    <source>
        <dbReference type="EMBL" id="GFS54597.1"/>
    </source>
</evidence>
<proteinExistence type="predicted"/>
<dbReference type="Proteomes" id="UP000886998">
    <property type="component" value="Unassembled WGS sequence"/>
</dbReference>
<accession>A0A8X6K1F7</accession>
<evidence type="ECO:0000313" key="2">
    <source>
        <dbReference type="Proteomes" id="UP000886998"/>
    </source>
</evidence>
<comment type="caution">
    <text evidence="1">The sequence shown here is derived from an EMBL/GenBank/DDBJ whole genome shotgun (WGS) entry which is preliminary data.</text>
</comment>
<gene>
    <name evidence="1" type="ORF">TNIN_131261</name>
</gene>
<dbReference type="EMBL" id="BMAV01026936">
    <property type="protein sequence ID" value="GFS54597.1"/>
    <property type="molecule type" value="Genomic_DNA"/>
</dbReference>
<dbReference type="AlphaFoldDB" id="A0A8X6K1F7"/>
<sequence length="84" mass="9736">MKCEFLPYLNPQWKKKRLFEWTQTFIYNLRISSAKPRILIVCTPHFAGADSMGMTKTMLMMHLIGRIPSEAQRSAVGVINHILQ</sequence>
<organism evidence="1 2">
    <name type="scientific">Trichonephila inaurata madagascariensis</name>
    <dbReference type="NCBI Taxonomy" id="2747483"/>
    <lineage>
        <taxon>Eukaryota</taxon>
        <taxon>Metazoa</taxon>
        <taxon>Ecdysozoa</taxon>
        <taxon>Arthropoda</taxon>
        <taxon>Chelicerata</taxon>
        <taxon>Arachnida</taxon>
        <taxon>Araneae</taxon>
        <taxon>Araneomorphae</taxon>
        <taxon>Entelegynae</taxon>
        <taxon>Araneoidea</taxon>
        <taxon>Nephilidae</taxon>
        <taxon>Trichonephila</taxon>
        <taxon>Trichonephila inaurata</taxon>
    </lineage>
</organism>
<keyword evidence="2" id="KW-1185">Reference proteome</keyword>
<protein>
    <submittedName>
        <fullName evidence="1">Uncharacterized protein</fullName>
    </submittedName>
</protein>
<reference evidence="1" key="1">
    <citation type="submission" date="2020-08" db="EMBL/GenBank/DDBJ databases">
        <title>Multicomponent nature underlies the extraordinary mechanical properties of spider dragline silk.</title>
        <authorList>
            <person name="Kono N."/>
            <person name="Nakamura H."/>
            <person name="Mori M."/>
            <person name="Yoshida Y."/>
            <person name="Ohtoshi R."/>
            <person name="Malay A.D."/>
            <person name="Moran D.A.P."/>
            <person name="Tomita M."/>
            <person name="Numata K."/>
            <person name="Arakawa K."/>
        </authorList>
    </citation>
    <scope>NUCLEOTIDE SEQUENCE</scope>
</reference>
<name>A0A8X6K1F7_9ARAC</name>